<dbReference type="eggNOG" id="KOG3216">
    <property type="taxonomic scope" value="Eukaryota"/>
</dbReference>
<feature type="domain" description="N-acetyltransferase" evidence="4">
    <location>
        <begin position="10"/>
        <end position="171"/>
    </location>
</feature>
<evidence type="ECO:0000256" key="3">
    <source>
        <dbReference type="ARBA" id="ARBA00023315"/>
    </source>
</evidence>
<dbReference type="HOGENOM" id="CLU_013985_41_2_1"/>
<dbReference type="Gene3D" id="3.40.630.30">
    <property type="match status" value="1"/>
</dbReference>
<comment type="similarity">
    <text evidence="1">Belongs to the acetyltransferase family.</text>
</comment>
<gene>
    <name evidence="5" type="ORF">PFL1_05861</name>
</gene>
<dbReference type="PANTHER" id="PTHR10545">
    <property type="entry name" value="DIAMINE N-ACETYLTRANSFERASE"/>
    <property type="match status" value="1"/>
</dbReference>
<dbReference type="SUPFAM" id="SSF55729">
    <property type="entry name" value="Acyl-CoA N-acyltransferases (Nat)"/>
    <property type="match status" value="1"/>
</dbReference>
<protein>
    <recommendedName>
        <fullName evidence="4">N-acetyltransferase domain-containing protein</fullName>
    </recommendedName>
</protein>
<dbReference type="KEGG" id="pfp:PFL1_05861"/>
<sequence>MAAQTDSPSYSVRPATVNDVAAILDFIKQLALYEKEPDAVEATEETLRRNVFEKKYAEVLIAEEEVAGTEKPVGMALYFFSFSTWTSKPSLYLEDLFVNPPLRNKGIGKMLFRALGEVAKEKECGRMDWSVLTWNEPSIAFYTKVLGAKSMDGWQGMRLEKEGIDNLARLK</sequence>
<name>A0A061H2R6_9BASI</name>
<dbReference type="OrthoDB" id="7305308at2759"/>
<accession>A0A061H2R6</accession>
<dbReference type="Proteomes" id="UP000053664">
    <property type="component" value="Unassembled WGS sequence"/>
</dbReference>
<evidence type="ECO:0000313" key="6">
    <source>
        <dbReference type="Proteomes" id="UP000053664"/>
    </source>
</evidence>
<organism evidence="5 6">
    <name type="scientific">Pseudozyma flocculosa PF-1</name>
    <dbReference type="NCBI Taxonomy" id="1277687"/>
    <lineage>
        <taxon>Eukaryota</taxon>
        <taxon>Fungi</taxon>
        <taxon>Dikarya</taxon>
        <taxon>Basidiomycota</taxon>
        <taxon>Ustilaginomycotina</taxon>
        <taxon>Ustilaginomycetes</taxon>
        <taxon>Ustilaginales</taxon>
        <taxon>Ustilaginaceae</taxon>
        <taxon>Pseudozyma</taxon>
    </lineage>
</organism>
<keyword evidence="3" id="KW-0012">Acyltransferase</keyword>
<evidence type="ECO:0000313" key="5">
    <source>
        <dbReference type="EMBL" id="EPQ26539.1"/>
    </source>
</evidence>
<evidence type="ECO:0000256" key="1">
    <source>
        <dbReference type="ARBA" id="ARBA00008694"/>
    </source>
</evidence>
<dbReference type="Pfam" id="PF00583">
    <property type="entry name" value="Acetyltransf_1"/>
    <property type="match status" value="1"/>
</dbReference>
<dbReference type="InterPro" id="IPR051016">
    <property type="entry name" value="Diverse_Substrate_AcTransf"/>
</dbReference>
<evidence type="ECO:0000259" key="4">
    <source>
        <dbReference type="PROSITE" id="PS51186"/>
    </source>
</evidence>
<dbReference type="CDD" id="cd04301">
    <property type="entry name" value="NAT_SF"/>
    <property type="match status" value="1"/>
</dbReference>
<proteinExistence type="inferred from homology"/>
<dbReference type="EMBL" id="KE361644">
    <property type="protein sequence ID" value="EPQ26539.1"/>
    <property type="molecule type" value="Genomic_DNA"/>
</dbReference>
<dbReference type="PROSITE" id="PS51186">
    <property type="entry name" value="GNAT"/>
    <property type="match status" value="1"/>
</dbReference>
<evidence type="ECO:0000256" key="2">
    <source>
        <dbReference type="ARBA" id="ARBA00022679"/>
    </source>
</evidence>
<dbReference type="GeneID" id="19319944"/>
<dbReference type="FunFam" id="3.40.630.30:FF:000064">
    <property type="entry name" value="GNAT family acetyltransferase"/>
    <property type="match status" value="1"/>
</dbReference>
<keyword evidence="2" id="KW-0808">Transferase</keyword>
<reference evidence="5 6" key="1">
    <citation type="journal article" date="2013" name="Plant Cell">
        <title>The transition from a phytopathogenic smut ancestor to an anamorphic biocontrol agent deciphered by comparative whole-genome analysis.</title>
        <authorList>
            <person name="Lefebvre F."/>
            <person name="Joly D.L."/>
            <person name="Labbe C."/>
            <person name="Teichmann B."/>
            <person name="Linning R."/>
            <person name="Belzile F."/>
            <person name="Bakkeren G."/>
            <person name="Belanger R.R."/>
        </authorList>
    </citation>
    <scope>NUCLEOTIDE SEQUENCE [LARGE SCALE GENOMIC DNA]</scope>
    <source>
        <strain evidence="5 6">PF-1</strain>
    </source>
</reference>
<dbReference type="PANTHER" id="PTHR10545:SF29">
    <property type="entry name" value="GH14572P-RELATED"/>
    <property type="match status" value="1"/>
</dbReference>
<dbReference type="InterPro" id="IPR016181">
    <property type="entry name" value="Acyl_CoA_acyltransferase"/>
</dbReference>
<dbReference type="GO" id="GO:0008080">
    <property type="term" value="F:N-acetyltransferase activity"/>
    <property type="evidence" value="ECO:0007669"/>
    <property type="project" value="UniProtKB-ARBA"/>
</dbReference>
<dbReference type="InterPro" id="IPR000182">
    <property type="entry name" value="GNAT_dom"/>
</dbReference>
<dbReference type="AlphaFoldDB" id="A0A061H2R6"/>
<dbReference type="RefSeq" id="XP_007881588.1">
    <property type="nucleotide sequence ID" value="XM_007883397.1"/>
</dbReference>